<feature type="domain" description="Major facilitator superfamily (MFS) profile" evidence="9">
    <location>
        <begin position="21"/>
        <end position="497"/>
    </location>
</feature>
<reference evidence="10 11" key="1">
    <citation type="submission" date="2019-03" db="EMBL/GenBank/DDBJ databases">
        <title>New insights into Acidothiobacillus thiooxidans sulfur metabolism through coupled gene expression, solution geochemistry, microscopy and spectroscopy analyses.</title>
        <authorList>
            <person name="Camacho D."/>
            <person name="Frazao R."/>
            <person name="Fouillen A."/>
            <person name="Nanci A."/>
            <person name="Lang B.F."/>
            <person name="Apte S.C."/>
            <person name="Baron C."/>
            <person name="Warren L.A."/>
        </authorList>
    </citation>
    <scope>NUCLEOTIDE SEQUENCE [LARGE SCALE GENOMIC DNA]</scope>
    <source>
        <strain evidence="10 11">ATCC 19377</strain>
    </source>
</reference>
<dbReference type="PANTHER" id="PTHR42718:SF9">
    <property type="entry name" value="MAJOR FACILITATOR SUPERFAMILY MULTIDRUG TRANSPORTER MFSC"/>
    <property type="match status" value="1"/>
</dbReference>
<feature type="transmembrane region" description="Helical" evidence="8">
    <location>
        <begin position="370"/>
        <end position="393"/>
    </location>
</feature>
<dbReference type="Gene3D" id="1.20.1250.20">
    <property type="entry name" value="MFS general substrate transporter like domains"/>
    <property type="match status" value="1"/>
</dbReference>
<gene>
    <name evidence="10" type="primary">emrY_1</name>
    <name evidence="10" type="ORF">DLNHIDIE_00943</name>
</gene>
<feature type="transmembrane region" description="Helical" evidence="8">
    <location>
        <begin position="209"/>
        <end position="226"/>
    </location>
</feature>
<comment type="subcellular location">
    <subcellularLocation>
        <location evidence="1">Cell membrane</location>
        <topology evidence="1">Multi-pass membrane protein</topology>
    </subcellularLocation>
</comment>
<protein>
    <submittedName>
        <fullName evidence="10">Putative multidrug resistance protein EmrY</fullName>
    </submittedName>
</protein>
<keyword evidence="4" id="KW-1003">Cell membrane</keyword>
<evidence type="ECO:0000256" key="4">
    <source>
        <dbReference type="ARBA" id="ARBA00022475"/>
    </source>
</evidence>
<dbReference type="AlphaFoldDB" id="A0A543Q473"/>
<proteinExistence type="inferred from homology"/>
<feature type="transmembrane region" description="Helical" evidence="8">
    <location>
        <begin position="238"/>
        <end position="260"/>
    </location>
</feature>
<evidence type="ECO:0000256" key="1">
    <source>
        <dbReference type="ARBA" id="ARBA00004651"/>
    </source>
</evidence>
<dbReference type="PANTHER" id="PTHR42718">
    <property type="entry name" value="MAJOR FACILITATOR SUPERFAMILY MULTIDRUG TRANSPORTER MFSC"/>
    <property type="match status" value="1"/>
</dbReference>
<dbReference type="InterPro" id="IPR036259">
    <property type="entry name" value="MFS_trans_sf"/>
</dbReference>
<feature type="transmembrane region" description="Helical" evidence="8">
    <location>
        <begin position="405"/>
        <end position="426"/>
    </location>
</feature>
<feature type="transmembrane region" description="Helical" evidence="8">
    <location>
        <begin position="112"/>
        <end position="134"/>
    </location>
</feature>
<dbReference type="RefSeq" id="WP_031570333.1">
    <property type="nucleotide sequence ID" value="NZ_SZUV01000001.1"/>
</dbReference>
<evidence type="ECO:0000256" key="3">
    <source>
        <dbReference type="ARBA" id="ARBA00022448"/>
    </source>
</evidence>
<evidence type="ECO:0000256" key="8">
    <source>
        <dbReference type="SAM" id="Phobius"/>
    </source>
</evidence>
<comment type="caution">
    <text evidence="10">The sequence shown here is derived from an EMBL/GenBank/DDBJ whole genome shotgun (WGS) entry which is preliminary data.</text>
</comment>
<dbReference type="GO" id="GO:0005886">
    <property type="term" value="C:plasma membrane"/>
    <property type="evidence" value="ECO:0007669"/>
    <property type="project" value="UniProtKB-SubCell"/>
</dbReference>
<dbReference type="Proteomes" id="UP000315403">
    <property type="component" value="Unassembled WGS sequence"/>
</dbReference>
<evidence type="ECO:0000256" key="6">
    <source>
        <dbReference type="ARBA" id="ARBA00022989"/>
    </source>
</evidence>
<feature type="transmembrane region" description="Helical" evidence="8">
    <location>
        <begin position="173"/>
        <end position="197"/>
    </location>
</feature>
<feature type="transmembrane region" description="Helical" evidence="8">
    <location>
        <begin position="62"/>
        <end position="80"/>
    </location>
</feature>
<dbReference type="SUPFAM" id="SSF103473">
    <property type="entry name" value="MFS general substrate transporter"/>
    <property type="match status" value="1"/>
</dbReference>
<organism evidence="10 11">
    <name type="scientific">Acidithiobacillus thiooxidans ATCC 19377</name>
    <dbReference type="NCBI Taxonomy" id="637390"/>
    <lineage>
        <taxon>Bacteria</taxon>
        <taxon>Pseudomonadati</taxon>
        <taxon>Pseudomonadota</taxon>
        <taxon>Acidithiobacillia</taxon>
        <taxon>Acidithiobacillales</taxon>
        <taxon>Acidithiobacillaceae</taxon>
        <taxon>Acidithiobacillus</taxon>
    </lineage>
</organism>
<feature type="transmembrane region" description="Helical" evidence="8">
    <location>
        <begin position="20"/>
        <end position="42"/>
    </location>
</feature>
<feature type="transmembrane region" description="Helical" evidence="8">
    <location>
        <begin position="281"/>
        <end position="301"/>
    </location>
</feature>
<feature type="transmembrane region" description="Helical" evidence="8">
    <location>
        <begin position="341"/>
        <end position="358"/>
    </location>
</feature>
<dbReference type="NCBIfam" id="TIGR00711">
    <property type="entry name" value="efflux_EmrB"/>
    <property type="match status" value="1"/>
</dbReference>
<evidence type="ECO:0000313" key="10">
    <source>
        <dbReference type="EMBL" id="TQN51078.1"/>
    </source>
</evidence>
<dbReference type="Pfam" id="PF07690">
    <property type="entry name" value="MFS_1"/>
    <property type="match status" value="1"/>
</dbReference>
<feature type="transmembrane region" description="Helical" evidence="8">
    <location>
        <begin position="307"/>
        <end position="329"/>
    </location>
</feature>
<evidence type="ECO:0000256" key="7">
    <source>
        <dbReference type="ARBA" id="ARBA00023136"/>
    </source>
</evidence>
<keyword evidence="5 8" id="KW-0812">Transmembrane</keyword>
<dbReference type="EMBL" id="SZUV01000001">
    <property type="protein sequence ID" value="TQN51078.1"/>
    <property type="molecule type" value="Genomic_DNA"/>
</dbReference>
<evidence type="ECO:0000256" key="2">
    <source>
        <dbReference type="ARBA" id="ARBA00008537"/>
    </source>
</evidence>
<evidence type="ECO:0000313" key="11">
    <source>
        <dbReference type="Proteomes" id="UP000315403"/>
    </source>
</evidence>
<keyword evidence="3" id="KW-0813">Transport</keyword>
<dbReference type="InterPro" id="IPR020846">
    <property type="entry name" value="MFS_dom"/>
</dbReference>
<feature type="transmembrane region" description="Helical" evidence="8">
    <location>
        <begin position="146"/>
        <end position="167"/>
    </location>
</feature>
<dbReference type="PROSITE" id="PS50850">
    <property type="entry name" value="MFS"/>
    <property type="match status" value="1"/>
</dbReference>
<keyword evidence="7 8" id="KW-0472">Membrane</keyword>
<feature type="transmembrane region" description="Helical" evidence="8">
    <location>
        <begin position="87"/>
        <end position="106"/>
    </location>
</feature>
<dbReference type="InterPro" id="IPR004638">
    <property type="entry name" value="EmrB-like"/>
</dbReference>
<evidence type="ECO:0000256" key="5">
    <source>
        <dbReference type="ARBA" id="ARBA00022692"/>
    </source>
</evidence>
<comment type="similarity">
    <text evidence="2">Belongs to the major facilitator superfamily. EmrB family.</text>
</comment>
<name>A0A543Q473_ACITH</name>
<sequence length="514" mass="56840">MAFSQNAPAVSPLSTSMVLLLNLMIGLGHFLVLFNTGAYLPMIPHVAGSLGVNPDFADWTQADFFLAMALAFPTSPWFLQRWGEMRVLAGAFMAFALASAICAQTGHYDAFLSARIVQGFSGGLTIPVSLQIILRHYQAHRRNIGLGLWGVAAITPFTLGPVIGGWITDSIGWRWLFYINIPIAISVAVIIAILLFGREIEHRHPPLDWPGLLFLLVALTALESALDAGEIISWWRSLPIIFLGSISLITLIFFGIWEWYSTHPLLELTLLKRRNFMIGGIVLFFTALFFQGSIAIYIVGFQLVMGYSAWLVGLLILPMAIFSKISFFLTQRLLNHLDARILAIFSLLGFAAASFWVSSYNHPASFSELLWPQAFVGIFLGSLFPSIIAIALSGLSGPAEMRGTAFLNVLRLCGQAMGIPLIATLFDRRMILHAHFLAEGHNSTWVYAPNPTASNIRTAHYITHHAAMLAFNEIFYIAAWGFLLGAGLLLFSKRVVYAEPDIRVRRAIEELVDL</sequence>
<accession>A0A543Q473</accession>
<evidence type="ECO:0000259" key="9">
    <source>
        <dbReference type="PROSITE" id="PS50850"/>
    </source>
</evidence>
<dbReference type="GO" id="GO:0022857">
    <property type="term" value="F:transmembrane transporter activity"/>
    <property type="evidence" value="ECO:0007669"/>
    <property type="project" value="InterPro"/>
</dbReference>
<keyword evidence="6 8" id="KW-1133">Transmembrane helix</keyword>
<feature type="transmembrane region" description="Helical" evidence="8">
    <location>
        <begin position="474"/>
        <end position="496"/>
    </location>
</feature>
<dbReference type="InterPro" id="IPR011701">
    <property type="entry name" value="MFS"/>
</dbReference>